<evidence type="ECO:0000259" key="8">
    <source>
        <dbReference type="Pfam" id="PF01120"/>
    </source>
</evidence>
<dbReference type="Gene3D" id="2.60.40.1180">
    <property type="entry name" value="Golgi alpha-mannosidase II"/>
    <property type="match status" value="1"/>
</dbReference>
<evidence type="ECO:0000259" key="9">
    <source>
        <dbReference type="Pfam" id="PF16757"/>
    </source>
</evidence>
<dbReference type="GeneID" id="100215845"/>
<comment type="similarity">
    <text evidence="2 7">Belongs to the glycosyl hydrolase 29 family.</text>
</comment>
<evidence type="ECO:0000313" key="10">
    <source>
        <dbReference type="Proteomes" id="UP001652625"/>
    </source>
</evidence>
<evidence type="ECO:0000256" key="2">
    <source>
        <dbReference type="ARBA" id="ARBA00007951"/>
    </source>
</evidence>
<accession>A0ABM4D3G1</accession>
<keyword evidence="4" id="KW-0732">Signal</keyword>
<dbReference type="Pfam" id="PF01120">
    <property type="entry name" value="Alpha_L_fucos"/>
    <property type="match status" value="1"/>
</dbReference>
<protein>
    <recommendedName>
        <fullName evidence="3">alpha-L-fucosidase</fullName>
        <ecNumber evidence="3">3.2.1.51</ecNumber>
    </recommendedName>
</protein>
<evidence type="ECO:0000256" key="1">
    <source>
        <dbReference type="ARBA" id="ARBA00004071"/>
    </source>
</evidence>
<keyword evidence="10" id="KW-1185">Reference proteome</keyword>
<organism evidence="10 11">
    <name type="scientific">Hydra vulgaris</name>
    <name type="common">Hydra</name>
    <name type="synonym">Hydra attenuata</name>
    <dbReference type="NCBI Taxonomy" id="6087"/>
    <lineage>
        <taxon>Eukaryota</taxon>
        <taxon>Metazoa</taxon>
        <taxon>Cnidaria</taxon>
        <taxon>Hydrozoa</taxon>
        <taxon>Hydroidolina</taxon>
        <taxon>Anthoathecata</taxon>
        <taxon>Aplanulata</taxon>
        <taxon>Hydridae</taxon>
        <taxon>Hydra</taxon>
    </lineage>
</organism>
<dbReference type="PIRSF" id="PIRSF001092">
    <property type="entry name" value="Alpha-L-fucosidase"/>
    <property type="match status" value="1"/>
</dbReference>
<dbReference type="InterPro" id="IPR016286">
    <property type="entry name" value="FUC_metazoa-typ"/>
</dbReference>
<name>A0ABM4D3G1_HYDVU</name>
<dbReference type="InterPro" id="IPR013780">
    <property type="entry name" value="Glyco_hydro_b"/>
</dbReference>
<reference evidence="11" key="1">
    <citation type="submission" date="2025-08" db="UniProtKB">
        <authorList>
            <consortium name="RefSeq"/>
        </authorList>
    </citation>
    <scope>IDENTIFICATION</scope>
</reference>
<dbReference type="PANTHER" id="PTHR10030">
    <property type="entry name" value="ALPHA-L-FUCOSIDASE"/>
    <property type="match status" value="1"/>
</dbReference>
<evidence type="ECO:0000313" key="11">
    <source>
        <dbReference type="RefSeq" id="XP_065668806.1"/>
    </source>
</evidence>
<evidence type="ECO:0000256" key="4">
    <source>
        <dbReference type="ARBA" id="ARBA00022729"/>
    </source>
</evidence>
<dbReference type="PRINTS" id="PR00741">
    <property type="entry name" value="GLHYDRLASE29"/>
</dbReference>
<evidence type="ECO:0000256" key="5">
    <source>
        <dbReference type="ARBA" id="ARBA00022801"/>
    </source>
</evidence>
<dbReference type="InterPro" id="IPR031919">
    <property type="entry name" value="Fucosidase_C"/>
</dbReference>
<dbReference type="SMART" id="SM00812">
    <property type="entry name" value="Alpha_L_fucos"/>
    <property type="match status" value="1"/>
</dbReference>
<evidence type="ECO:0000256" key="6">
    <source>
        <dbReference type="ARBA" id="ARBA00023295"/>
    </source>
</evidence>
<gene>
    <name evidence="11" type="primary">LOC100215845</name>
</gene>
<evidence type="ECO:0000256" key="7">
    <source>
        <dbReference type="PIRNR" id="PIRNR001092"/>
    </source>
</evidence>
<keyword evidence="5 7" id="KW-0378">Hydrolase</keyword>
<dbReference type="InterPro" id="IPR017853">
    <property type="entry name" value="GH"/>
</dbReference>
<dbReference type="Pfam" id="PF16757">
    <property type="entry name" value="Fucosidase_C"/>
    <property type="match status" value="1"/>
</dbReference>
<dbReference type="RefSeq" id="XP_065668806.1">
    <property type="nucleotide sequence ID" value="XM_065812734.1"/>
</dbReference>
<dbReference type="Proteomes" id="UP001652625">
    <property type="component" value="Chromosome 12"/>
</dbReference>
<feature type="domain" description="Alpha-L-fucosidase C-terminal" evidence="9">
    <location>
        <begin position="371"/>
        <end position="456"/>
    </location>
</feature>
<keyword evidence="6 7" id="KW-0326">Glycosidase</keyword>
<proteinExistence type="inferred from homology"/>
<evidence type="ECO:0000256" key="3">
    <source>
        <dbReference type="ARBA" id="ARBA00012662"/>
    </source>
</evidence>
<comment type="function">
    <text evidence="1">Alpha-L-fucosidase is responsible for hydrolyzing the alpha-1,6-linked fucose joined to the reducing-end N-acetylglucosamine of the carbohydrate moieties of glycoproteins.</text>
</comment>
<dbReference type="EC" id="3.2.1.51" evidence="3"/>
<dbReference type="InterPro" id="IPR057739">
    <property type="entry name" value="Glyco_hydro_29_N"/>
</dbReference>
<sequence>MILPKFCTFVSLFISFHCIYCKYLPNWDSLDKRVAPDWFDEAKIGIFVHWGVYSVPSFGGFGALGEWFWHAWKSDQNPAFVRFMKDNYPPGFEYSDFVTLWKGEFFNATQWADLVEASGAKYFVVTSKHHDGFTLWPSNVSWNWNSVDNGPHKDILGELAQAVRAKKSIHFGLYYSLYEWYNRLYLLDKSNNFATHHYVDDILLPQMYDHVLSYQPEYIWSDGDWEANYTYWKSEEFLAWLYNDSPVRDTVVVNDRWGIGTNCKHGDIKTCGIDRFNPHKLQNFKWENAMTLDRYSWGFRRNAVLSDYLTINELLQTLVETVSYGGNLVVNIGPTADGRIVPIFQERLLQMGSWLKVNGEAIYESKIWRVQNDTSAERTWFTQKSSDVYAIILDWPTDGYVRLYNPIPTYKTVVTLLGMNEKLDWKLMFYKQGLIIDVRSITHSQLPCQWAWTFKLVGVN</sequence>
<dbReference type="PANTHER" id="PTHR10030:SF37">
    <property type="entry name" value="ALPHA-L-FUCOSIDASE-RELATED"/>
    <property type="match status" value="1"/>
</dbReference>
<feature type="domain" description="Glycoside hydrolase family 29 N-terminal" evidence="8">
    <location>
        <begin position="21"/>
        <end position="360"/>
    </location>
</feature>
<dbReference type="InterPro" id="IPR000933">
    <property type="entry name" value="Glyco_hydro_29"/>
</dbReference>
<dbReference type="Gene3D" id="3.20.20.80">
    <property type="entry name" value="Glycosidases"/>
    <property type="match status" value="1"/>
</dbReference>
<dbReference type="SUPFAM" id="SSF51445">
    <property type="entry name" value="(Trans)glycosidases"/>
    <property type="match status" value="1"/>
</dbReference>